<comment type="caution">
    <text evidence="1">The sequence shown here is derived from an EMBL/GenBank/DDBJ whole genome shotgun (WGS) entry which is preliminary data.</text>
</comment>
<dbReference type="EMBL" id="CACTIH010009046">
    <property type="protein sequence ID" value="CAA3020937.1"/>
    <property type="molecule type" value="Genomic_DNA"/>
</dbReference>
<accession>A0A8S0UWA1</accession>
<reference evidence="1 2" key="1">
    <citation type="submission" date="2019-12" db="EMBL/GenBank/DDBJ databases">
        <authorList>
            <person name="Alioto T."/>
            <person name="Alioto T."/>
            <person name="Gomez Garrido J."/>
        </authorList>
    </citation>
    <scope>NUCLEOTIDE SEQUENCE [LARGE SCALE GENOMIC DNA]</scope>
</reference>
<sequence length="114" mass="13224">MWASRMLLVEAERGVCQQRRKPKLSQLTTLRKNSEHNPHDGGEDTLMLWTYSTIEVGRLRPTVVKMKEAISLCSMFGDLRTFQIAGRRMNMIAAPEEMKGMIPRVSTFNRLRRE</sequence>
<name>A0A8S0UWA1_OLEEU</name>
<organism evidence="1 2">
    <name type="scientific">Olea europaea subsp. europaea</name>
    <dbReference type="NCBI Taxonomy" id="158383"/>
    <lineage>
        <taxon>Eukaryota</taxon>
        <taxon>Viridiplantae</taxon>
        <taxon>Streptophyta</taxon>
        <taxon>Embryophyta</taxon>
        <taxon>Tracheophyta</taxon>
        <taxon>Spermatophyta</taxon>
        <taxon>Magnoliopsida</taxon>
        <taxon>eudicotyledons</taxon>
        <taxon>Gunneridae</taxon>
        <taxon>Pentapetalae</taxon>
        <taxon>asterids</taxon>
        <taxon>lamiids</taxon>
        <taxon>Lamiales</taxon>
        <taxon>Oleaceae</taxon>
        <taxon>Oleeae</taxon>
        <taxon>Olea</taxon>
    </lineage>
</organism>
<protein>
    <submittedName>
        <fullName evidence="1">Uncharacterized protein</fullName>
    </submittedName>
</protein>
<dbReference type="Proteomes" id="UP000594638">
    <property type="component" value="Unassembled WGS sequence"/>
</dbReference>
<keyword evidence="2" id="KW-1185">Reference proteome</keyword>
<evidence type="ECO:0000313" key="1">
    <source>
        <dbReference type="EMBL" id="CAA3020937.1"/>
    </source>
</evidence>
<gene>
    <name evidence="1" type="ORF">OLEA9_A096388</name>
</gene>
<dbReference type="AlphaFoldDB" id="A0A8S0UWA1"/>
<evidence type="ECO:0000313" key="2">
    <source>
        <dbReference type="Proteomes" id="UP000594638"/>
    </source>
</evidence>
<dbReference type="Gramene" id="OE9A096388T1">
    <property type="protein sequence ID" value="OE9A096388C1"/>
    <property type="gene ID" value="OE9A096388"/>
</dbReference>
<proteinExistence type="predicted"/>